<dbReference type="Pfam" id="PF13420">
    <property type="entry name" value="Acetyltransf_4"/>
    <property type="match status" value="1"/>
</dbReference>
<name>A0ABV7KQH9_PLAOK</name>
<dbReference type="GO" id="GO:0016746">
    <property type="term" value="F:acyltransferase activity"/>
    <property type="evidence" value="ECO:0007669"/>
    <property type="project" value="UniProtKB-KW"/>
</dbReference>
<keyword evidence="2" id="KW-0808">Transferase</keyword>
<reference evidence="3" key="1">
    <citation type="journal article" date="2019" name="Int. J. Syst. Evol. Microbiol.">
        <title>The Global Catalogue of Microorganisms (GCM) 10K type strain sequencing project: providing services to taxonomists for standard genome sequencing and annotation.</title>
        <authorList>
            <consortium name="The Broad Institute Genomics Platform"/>
            <consortium name="The Broad Institute Genome Sequencing Center for Infectious Disease"/>
            <person name="Wu L."/>
            <person name="Ma J."/>
        </authorList>
    </citation>
    <scope>NUCLEOTIDE SEQUENCE [LARGE SCALE GENOMIC DNA]</scope>
    <source>
        <strain evidence="3">CCM 320</strain>
    </source>
</reference>
<dbReference type="SUPFAM" id="SSF55729">
    <property type="entry name" value="Acyl-CoA N-acyltransferases (Nat)"/>
    <property type="match status" value="1"/>
</dbReference>
<dbReference type="Proteomes" id="UP001595625">
    <property type="component" value="Unassembled WGS sequence"/>
</dbReference>
<dbReference type="PROSITE" id="PS51186">
    <property type="entry name" value="GNAT"/>
    <property type="match status" value="1"/>
</dbReference>
<dbReference type="PANTHER" id="PTHR43415">
    <property type="entry name" value="SPERMIDINE N(1)-ACETYLTRANSFERASE"/>
    <property type="match status" value="1"/>
</dbReference>
<dbReference type="InterPro" id="IPR016181">
    <property type="entry name" value="Acyl_CoA_acyltransferase"/>
</dbReference>
<dbReference type="CDD" id="cd04301">
    <property type="entry name" value="NAT_SF"/>
    <property type="match status" value="1"/>
</dbReference>
<dbReference type="InterPro" id="IPR000182">
    <property type="entry name" value="GNAT_dom"/>
</dbReference>
<evidence type="ECO:0000259" key="1">
    <source>
        <dbReference type="PROSITE" id="PS51186"/>
    </source>
</evidence>
<dbReference type="EMBL" id="JBHRUJ010000016">
    <property type="protein sequence ID" value="MFC3211521.1"/>
    <property type="molecule type" value="Genomic_DNA"/>
</dbReference>
<keyword evidence="3" id="KW-1185">Reference proteome</keyword>
<feature type="domain" description="N-acetyltransferase" evidence="1">
    <location>
        <begin position="1"/>
        <end position="165"/>
    </location>
</feature>
<sequence length="166" mass="18522">MIIRQAETADAERLVSLMADAERSGFMLFEPGERQIAPDQLSKRIAAVEQDEKSAILLAEDNGELKGYLFIIGNSTQRRSHNVYLAIGIAEASRGQGVGMRLFEGLDSWAAENNIHRLELTVMMHNRAGVALYQKAGFKIEGIKKNSLKIDGEYIDEYYMAKLLGE</sequence>
<dbReference type="RefSeq" id="WP_117312314.1">
    <property type="nucleotide sequence ID" value="NZ_JBHRUJ010000016.1"/>
</dbReference>
<dbReference type="PANTHER" id="PTHR43415:SF3">
    <property type="entry name" value="GNAT-FAMILY ACETYLTRANSFERASE"/>
    <property type="match status" value="1"/>
</dbReference>
<organism evidence="2 3">
    <name type="scientific">Planomicrobium okeanokoites</name>
    <name type="common">Planococcus okeanokoites</name>
    <name type="synonym">Flavobacterium okeanokoites</name>
    <dbReference type="NCBI Taxonomy" id="244"/>
    <lineage>
        <taxon>Bacteria</taxon>
        <taxon>Bacillati</taxon>
        <taxon>Bacillota</taxon>
        <taxon>Bacilli</taxon>
        <taxon>Bacillales</taxon>
        <taxon>Caryophanaceae</taxon>
        <taxon>Planomicrobium</taxon>
    </lineage>
</organism>
<comment type="caution">
    <text evidence="2">The sequence shown here is derived from an EMBL/GenBank/DDBJ whole genome shotgun (WGS) entry which is preliminary data.</text>
</comment>
<proteinExistence type="predicted"/>
<dbReference type="EC" id="2.3.-.-" evidence="2"/>
<gene>
    <name evidence="2" type="ORF">ACFOEJ_10590</name>
</gene>
<accession>A0ABV7KQH9</accession>
<dbReference type="Gene3D" id="3.40.630.30">
    <property type="match status" value="1"/>
</dbReference>
<evidence type="ECO:0000313" key="3">
    <source>
        <dbReference type="Proteomes" id="UP001595625"/>
    </source>
</evidence>
<keyword evidence="2" id="KW-0012">Acyltransferase</keyword>
<evidence type="ECO:0000313" key="2">
    <source>
        <dbReference type="EMBL" id="MFC3211521.1"/>
    </source>
</evidence>
<protein>
    <submittedName>
        <fullName evidence="2">GNAT family N-acetyltransferase</fullName>
        <ecNumber evidence="2">2.3.-.-</ecNumber>
    </submittedName>
</protein>